<accession>A0AAW5IUK8</accession>
<evidence type="ECO:0000313" key="2">
    <source>
        <dbReference type="EMBL" id="MCP9599960.1"/>
    </source>
</evidence>
<name>A0AAW5IUK8_9BACT</name>
<feature type="region of interest" description="Disordered" evidence="1">
    <location>
        <begin position="358"/>
        <end position="377"/>
    </location>
</feature>
<evidence type="ECO:0000313" key="3">
    <source>
        <dbReference type="Proteomes" id="UP001204486"/>
    </source>
</evidence>
<dbReference type="AlphaFoldDB" id="A0AAW5IUK8"/>
<comment type="caution">
    <text evidence="2">The sequence shown here is derived from an EMBL/GenBank/DDBJ whole genome shotgun (WGS) entry which is preliminary data.</text>
</comment>
<evidence type="ECO:0000256" key="1">
    <source>
        <dbReference type="SAM" id="MobiDB-lite"/>
    </source>
</evidence>
<dbReference type="SUPFAM" id="SSF56281">
    <property type="entry name" value="Metallo-hydrolase/oxidoreductase"/>
    <property type="match status" value="1"/>
</dbReference>
<reference evidence="2" key="1">
    <citation type="submission" date="2022-07" db="EMBL/GenBank/DDBJ databases">
        <title>Prevotella copri.</title>
        <authorList>
            <person name="Yang C."/>
        </authorList>
    </citation>
    <scope>NUCLEOTIDE SEQUENCE</scope>
    <source>
        <strain evidence="2">HF1476</strain>
    </source>
</reference>
<dbReference type="InterPro" id="IPR036866">
    <property type="entry name" value="RibonucZ/Hydroxyglut_hydro"/>
</dbReference>
<sequence>MNNTKITFYPVSNGDTNLIEFSDGKKMLVDCKFRASSEEDNDEYNVIEDLLTNKLKKKVYDLPYLNAFVLTHPDEDHCLGFSSKFFNGKNPAKKEPSKSEIDSKLILIGELWYSPRVFTEQQQELCDDAKAFKKEAERRMKLWKDNDSTKDEPGNRIRIIGYSDIDDLKGIPDKRITVPGNELNELDGKSTKDYRWFIHAPFKEAIEGDNRNETSIVMQIRIDAGSKSDVGKIMLGGDAEWRVWKQIMEKTKDNKHLVWNLFEAPHHCSYTYFADSRDDKPSQQSIDFLDKMEGNGYVVSSSKTIKKNNDNPPCQKAKNRYLEHLKEEEHFLCTEIDGVQKPVVFEIKSDGIHLIETEKENDAQKQNSIAQKPHYYG</sequence>
<dbReference type="InterPro" id="IPR052159">
    <property type="entry name" value="Competence_DNA_uptake"/>
</dbReference>
<dbReference type="Proteomes" id="UP001204486">
    <property type="component" value="Unassembled WGS sequence"/>
</dbReference>
<dbReference type="PANTHER" id="PTHR30619:SF1">
    <property type="entry name" value="RECOMBINATION PROTEIN 2"/>
    <property type="match status" value="1"/>
</dbReference>
<proteinExistence type="predicted"/>
<organism evidence="2 3">
    <name type="scientific">Segatella copri</name>
    <dbReference type="NCBI Taxonomy" id="165179"/>
    <lineage>
        <taxon>Bacteria</taxon>
        <taxon>Pseudomonadati</taxon>
        <taxon>Bacteroidota</taxon>
        <taxon>Bacteroidia</taxon>
        <taxon>Bacteroidales</taxon>
        <taxon>Prevotellaceae</taxon>
        <taxon>Segatella</taxon>
    </lineage>
</organism>
<protein>
    <submittedName>
        <fullName evidence="2">Uncharacterized protein</fullName>
    </submittedName>
</protein>
<dbReference type="Gene3D" id="3.60.15.10">
    <property type="entry name" value="Ribonuclease Z/Hydroxyacylglutathione hydrolase-like"/>
    <property type="match status" value="1"/>
</dbReference>
<dbReference type="PANTHER" id="PTHR30619">
    <property type="entry name" value="DNA INTERNALIZATION/COMPETENCE PROTEIN COMEC/REC2"/>
    <property type="match status" value="1"/>
</dbReference>
<dbReference type="RefSeq" id="WP_254974054.1">
    <property type="nucleotide sequence ID" value="NZ_JANDWK010000017.1"/>
</dbReference>
<dbReference type="EMBL" id="JANDWN010000019">
    <property type="protein sequence ID" value="MCP9599960.1"/>
    <property type="molecule type" value="Genomic_DNA"/>
</dbReference>
<gene>
    <name evidence="2" type="ORF">NNC55_08340</name>
</gene>